<dbReference type="Proteomes" id="UP001139054">
    <property type="component" value="Unassembled WGS sequence"/>
</dbReference>
<gene>
    <name evidence="2" type="ORF">L6654_19575</name>
</gene>
<evidence type="ECO:0000313" key="3">
    <source>
        <dbReference type="Proteomes" id="UP001139054"/>
    </source>
</evidence>
<dbReference type="AlphaFoldDB" id="A0A9X1REU8"/>
<sequence length="889" mass="97536">MTDTLKLALDYIERYPERYLFPIKAGSKFPPLIKNNLEDASNDPAQLTQWAKKHPGCNWGLAHAKSNVLVVDVDTKPGKEGEATFDGLDLIYGFPPTEENRSPSGGRHLVYEGRHIFALGKNGFGLDIDSPNYSLVPGSIVGGVAYTSVKAIPAAPAPPWFYDVLGKAKERLADAGEAAIELDQPANVEWAVDFLIEDAEPAIEGSGGDLQTCKIAMNLRDRGISEPLAYELMAEHYNPRCEPPWDADDLRKKVGNGYSYANQSKAGGKTAEADFAGEEIDISIIPTQGEPDVIAEEAQARAKPKRPTVKILPGLLHDAMDATQAILIKQAERQTNRNGGSTIADQIFQRSGHLVRLNRNLHLKRKGGRLVPVDTRVVDGVVVDAQYQEAKALTIREISAPWLTTRLGRSIEYVGPSAGKPGKKPNLKPKDVPPNLVKQLIGDETQWQFPPLFAIIEAPTLRADGSVLSEPGYDPASGMFFHPGSTTFPKINPNPSSAEGRAALRFIDDELLSSFPFQDAEGYEGVSRSVALAMLLTAPVRRVLPTAPAFAADSNEPESGKSELLKVGVALMTGREIAGHPFSENEEERRKAIGTAFSEGRPALLFDNVTSVIEGPSLEMALTMPVFEDRKLGSHEGLSAPTNTLMLFSANHLSVGGNGMSTRILASRIVPTKPLAKRFADGDFRHENLIGWVIENRPRLIAAVLTALRAFILHGPKDVKPTSRFPEWSRLIGNALVWYGYPDPVRGGDAVRRDDPVKEAQREIVREWRAIFGYEPVTAAMIKGRVEMRELIAPNLKERTRVDEISSKQTTGYVGRLVGVGLDLPYMVQRIPETSTRRDVIRWRLVPTGSPDDFGDDDPELETLLYGARETKLDHASKISRRFVSNAER</sequence>
<organism evidence="2 3">
    <name type="scientific">Bradyrhizobium zhengyangense</name>
    <dbReference type="NCBI Taxonomy" id="2911009"/>
    <lineage>
        <taxon>Bacteria</taxon>
        <taxon>Pseudomonadati</taxon>
        <taxon>Pseudomonadota</taxon>
        <taxon>Alphaproteobacteria</taxon>
        <taxon>Hyphomicrobiales</taxon>
        <taxon>Nitrobacteraceae</taxon>
        <taxon>Bradyrhizobium</taxon>
    </lineage>
</organism>
<reference evidence="2" key="1">
    <citation type="submission" date="2022-01" db="EMBL/GenBank/DDBJ databases">
        <title>Genome sequnece data of strain Bradyrhizobium sp. nov.</title>
        <authorList>
            <person name="Zhang J."/>
        </authorList>
    </citation>
    <scope>NUCLEOTIDE SEQUENCE</scope>
    <source>
        <strain evidence="2">WYCCWR 13023</strain>
    </source>
</reference>
<dbReference type="SMART" id="SM00943">
    <property type="entry name" value="Prim-Pol"/>
    <property type="match status" value="1"/>
</dbReference>
<proteinExistence type="predicted"/>
<dbReference type="EMBL" id="JAKLTY010000012">
    <property type="protein sequence ID" value="MCG2628840.1"/>
    <property type="molecule type" value="Genomic_DNA"/>
</dbReference>
<dbReference type="RefSeq" id="WP_237890760.1">
    <property type="nucleotide sequence ID" value="NZ_JAKLTY010000012.1"/>
</dbReference>
<feature type="domain" description="DNA primase/polymerase bifunctional N-terminal" evidence="1">
    <location>
        <begin position="12"/>
        <end position="161"/>
    </location>
</feature>
<evidence type="ECO:0000259" key="1">
    <source>
        <dbReference type="SMART" id="SM00943"/>
    </source>
</evidence>
<dbReference type="InterPro" id="IPR015330">
    <property type="entry name" value="DNA_primase/pol_bifunc_N"/>
</dbReference>
<protein>
    <submittedName>
        <fullName evidence="2">Bifunctional DNA primase/polymerase</fullName>
    </submittedName>
</protein>
<evidence type="ECO:0000313" key="2">
    <source>
        <dbReference type="EMBL" id="MCG2628840.1"/>
    </source>
</evidence>
<accession>A0A9X1REU8</accession>
<dbReference type="Pfam" id="PF09250">
    <property type="entry name" value="Prim-Pol"/>
    <property type="match status" value="1"/>
</dbReference>
<comment type="caution">
    <text evidence="2">The sequence shown here is derived from an EMBL/GenBank/DDBJ whole genome shotgun (WGS) entry which is preliminary data.</text>
</comment>
<name>A0A9X1REU8_9BRAD</name>
<dbReference type="SUPFAM" id="SSF56747">
    <property type="entry name" value="Prim-pol domain"/>
    <property type="match status" value="1"/>
</dbReference>
<dbReference type="CDD" id="cd04859">
    <property type="entry name" value="Prim_Pol"/>
    <property type="match status" value="1"/>
</dbReference>